<comment type="similarity">
    <text evidence="2 8">Belongs to the CarA family.</text>
</comment>
<dbReference type="PRINTS" id="PR00096">
    <property type="entry name" value="GATASE"/>
</dbReference>
<comment type="pathway">
    <text evidence="8">Pyrimidine metabolism; UMP biosynthesis via de novo pathway; (S)-dihydroorotate from bicarbonate: step 1/3.</text>
</comment>
<feature type="domain" description="Carbamoyl-phosphate synthase small subunit N-terminal" evidence="9">
    <location>
        <begin position="18"/>
        <end position="148"/>
    </location>
</feature>
<comment type="subunit">
    <text evidence="8">Composed of two chains; the small (or glutamine) chain promotes the hydrolysis of glutamine to ammonia, which is used by the large (or ammonia) chain to synthesize carbamoyl phosphate. Tetramer of heterodimers (alpha,beta)4.</text>
</comment>
<dbReference type="Pfam" id="PF00988">
    <property type="entry name" value="CPSase_sm_chain"/>
    <property type="match status" value="1"/>
</dbReference>
<evidence type="ECO:0000313" key="11">
    <source>
        <dbReference type="Proteomes" id="UP001628193"/>
    </source>
</evidence>
<dbReference type="InterPro" id="IPR050472">
    <property type="entry name" value="Anth_synth/Amidotransfase"/>
</dbReference>
<evidence type="ECO:0000313" key="10">
    <source>
        <dbReference type="EMBL" id="GAB0057098.1"/>
    </source>
</evidence>
<comment type="function">
    <text evidence="8">Small subunit of the glutamine-dependent carbamoyl phosphate synthetase (CPSase). CPSase catalyzes the formation of carbamoyl phosphate from the ammonia moiety of glutamine, carbonate, and phosphate donated by ATP, constituting the first step of 2 biosynthetic pathways, one leading to arginine and/or urea and the other to pyrimidine nucleotides. The small subunit (glutamine amidotransferase) binds and cleaves glutamine to supply the large subunit with the substrate ammonia.</text>
</comment>
<dbReference type="Pfam" id="PF00117">
    <property type="entry name" value="GATase"/>
    <property type="match status" value="1"/>
</dbReference>
<gene>
    <name evidence="8 10" type="primary">carA</name>
    <name evidence="10" type="ORF">SIID45300_01419</name>
</gene>
<feature type="active site" evidence="8">
    <location>
        <position position="372"/>
    </location>
</feature>
<keyword evidence="11" id="KW-1185">Reference proteome</keyword>
<comment type="catalytic activity">
    <reaction evidence="8">
        <text>L-glutamine + H2O = L-glutamate + NH4(+)</text>
        <dbReference type="Rhea" id="RHEA:15889"/>
        <dbReference type="ChEBI" id="CHEBI:15377"/>
        <dbReference type="ChEBI" id="CHEBI:28938"/>
        <dbReference type="ChEBI" id="CHEBI:29985"/>
        <dbReference type="ChEBI" id="CHEBI:58359"/>
    </reaction>
</comment>
<dbReference type="PANTHER" id="PTHR43418:SF7">
    <property type="entry name" value="CARBAMOYL-PHOSPHATE SYNTHASE SMALL CHAIN"/>
    <property type="match status" value="1"/>
</dbReference>
<keyword evidence="8" id="KW-0665">Pyrimidine biosynthesis</keyword>
<dbReference type="SUPFAM" id="SSF52021">
    <property type="entry name" value="Carbamoyl phosphate synthetase, small subunit N-terminal domain"/>
    <property type="match status" value="1"/>
</dbReference>
<keyword evidence="6 8" id="KW-0315">Glutamine amidotransferase</keyword>
<dbReference type="InterPro" id="IPR006274">
    <property type="entry name" value="CarbamoylP_synth_ssu"/>
</dbReference>
<sequence>MAWELLDDKDGRMANDNGRAVLVLEDGTRFDGFSFGAGGEQVGEVCFNSSMTGYQEIITDPSYAGQIVTMTAPQIGNVGVNPEDMESERPRIRGFVVKENSRIVSNWRARESLPEFLKRYDVPAIEGIDTRRLVNHLRENGALRGVLSTLDFDTASLVAKARAWPGLAGMDLTPEVTCDTPHDWTDGPIPWKKEIWSATDRDESERTFSGKRVVALDFGIKRNILRGLVSVGCHVKVLPRAATLDDILSRKPDGVFLSNGPGDPEAVHHAIAVIRRLLETDLPIFGICLGHQMLSLALGAKTRKLKFGHRGGNHPVKNLLTGQVEVTSQNHGFVVEPDGMPNDLEVTHLSLFDGTVEGVRLKSRPVFSVQYHPEASPGPHDAHYLFRQFASLMV</sequence>
<dbReference type="PROSITE" id="PS51273">
    <property type="entry name" value="GATASE_TYPE_1"/>
    <property type="match status" value="1"/>
</dbReference>
<keyword evidence="5 8" id="KW-0067">ATP-binding</keyword>
<dbReference type="InterPro" id="IPR029062">
    <property type="entry name" value="Class_I_gatase-like"/>
</dbReference>
<dbReference type="EC" id="6.3.5.5" evidence="8"/>
<keyword evidence="8" id="KW-0028">Amino-acid biosynthesis</keyword>
<keyword evidence="3 8" id="KW-0436">Ligase</keyword>
<keyword evidence="4 8" id="KW-0547">Nucleotide-binding</keyword>
<dbReference type="PRINTS" id="PR00097">
    <property type="entry name" value="ANTSNTHASEII"/>
</dbReference>
<dbReference type="NCBIfam" id="NF009475">
    <property type="entry name" value="PRK12838.1"/>
    <property type="match status" value="1"/>
</dbReference>
<dbReference type="Gene3D" id="3.40.50.880">
    <property type="match status" value="1"/>
</dbReference>
<dbReference type="Proteomes" id="UP001628193">
    <property type="component" value="Unassembled WGS sequence"/>
</dbReference>
<protein>
    <recommendedName>
        <fullName evidence="8">Carbamoyl phosphate synthase small chain</fullName>
        <ecNumber evidence="8">6.3.5.5</ecNumber>
    </recommendedName>
    <alternativeName>
        <fullName evidence="8">Carbamoyl phosphate synthetase glutamine chain</fullName>
    </alternativeName>
</protein>
<feature type="binding site" evidence="8">
    <location>
        <position position="333"/>
    </location>
    <ligand>
        <name>L-glutamine</name>
        <dbReference type="ChEBI" id="CHEBI:58359"/>
    </ligand>
</feature>
<evidence type="ECO:0000256" key="3">
    <source>
        <dbReference type="ARBA" id="ARBA00022598"/>
    </source>
</evidence>
<accession>A0ABQ0C896</accession>
<feature type="binding site" evidence="8">
    <location>
        <position position="260"/>
    </location>
    <ligand>
        <name>L-glutamine</name>
        <dbReference type="ChEBI" id="CHEBI:58359"/>
    </ligand>
</feature>
<feature type="binding site" evidence="8">
    <location>
        <position position="289"/>
    </location>
    <ligand>
        <name>L-glutamine</name>
        <dbReference type="ChEBI" id="CHEBI:58359"/>
    </ligand>
</feature>
<dbReference type="PRINTS" id="PR00099">
    <property type="entry name" value="CPSGATASE"/>
</dbReference>
<comment type="catalytic activity">
    <reaction evidence="7 8">
        <text>hydrogencarbonate + L-glutamine + 2 ATP + H2O = carbamoyl phosphate + L-glutamate + 2 ADP + phosphate + 2 H(+)</text>
        <dbReference type="Rhea" id="RHEA:18633"/>
        <dbReference type="ChEBI" id="CHEBI:15377"/>
        <dbReference type="ChEBI" id="CHEBI:15378"/>
        <dbReference type="ChEBI" id="CHEBI:17544"/>
        <dbReference type="ChEBI" id="CHEBI:29985"/>
        <dbReference type="ChEBI" id="CHEBI:30616"/>
        <dbReference type="ChEBI" id="CHEBI:43474"/>
        <dbReference type="ChEBI" id="CHEBI:58228"/>
        <dbReference type="ChEBI" id="CHEBI:58359"/>
        <dbReference type="ChEBI" id="CHEBI:456216"/>
        <dbReference type="EC" id="6.3.5.5"/>
    </reaction>
</comment>
<evidence type="ECO:0000256" key="5">
    <source>
        <dbReference type="ARBA" id="ARBA00022840"/>
    </source>
</evidence>
<dbReference type="HAMAP" id="MF_01209">
    <property type="entry name" value="CPSase_S_chain"/>
    <property type="match status" value="1"/>
</dbReference>
<dbReference type="NCBIfam" id="TIGR01368">
    <property type="entry name" value="CPSaseIIsmall"/>
    <property type="match status" value="1"/>
</dbReference>
<feature type="binding site" evidence="8">
    <location>
        <position position="332"/>
    </location>
    <ligand>
        <name>L-glutamine</name>
        <dbReference type="ChEBI" id="CHEBI:58359"/>
    </ligand>
</feature>
<reference evidence="10 11" key="1">
    <citation type="submission" date="2024-05" db="EMBL/GenBank/DDBJ databases">
        <authorList>
            <consortium name="Candidatus Magnetaquicoccaceae bacterium FCR-1 genome sequencing consortium"/>
            <person name="Shimoshige H."/>
            <person name="Shimamura S."/>
            <person name="Taoka A."/>
            <person name="Kobayashi H."/>
            <person name="Maekawa T."/>
        </authorList>
    </citation>
    <scope>NUCLEOTIDE SEQUENCE [LARGE SCALE GENOMIC DNA]</scope>
    <source>
        <strain evidence="10 11">FCR-1</strain>
    </source>
</reference>
<evidence type="ECO:0000256" key="1">
    <source>
        <dbReference type="ARBA" id="ARBA00005077"/>
    </source>
</evidence>
<evidence type="ECO:0000256" key="6">
    <source>
        <dbReference type="ARBA" id="ARBA00022962"/>
    </source>
</evidence>
<reference evidence="10 11" key="2">
    <citation type="submission" date="2024-09" db="EMBL/GenBank/DDBJ databases">
        <title>Draft genome sequence of Candidatus Magnetaquicoccaceae bacterium FCR-1.</title>
        <authorList>
            <person name="Shimoshige H."/>
            <person name="Shimamura S."/>
            <person name="Taoka A."/>
            <person name="Kobayashi H."/>
            <person name="Maekawa T."/>
        </authorList>
    </citation>
    <scope>NUCLEOTIDE SEQUENCE [LARGE SCALE GENOMIC DNA]</scope>
    <source>
        <strain evidence="10 11">FCR-1</strain>
    </source>
</reference>
<comment type="pathway">
    <text evidence="1 8">Amino-acid biosynthesis; L-arginine biosynthesis; carbamoyl phosphate from bicarbonate: step 1/1.</text>
</comment>
<dbReference type="SUPFAM" id="SSF52317">
    <property type="entry name" value="Class I glutamine amidotransferase-like"/>
    <property type="match status" value="1"/>
</dbReference>
<feature type="active site" description="Nucleophile" evidence="8">
    <location>
        <position position="288"/>
    </location>
</feature>
<dbReference type="EMBL" id="BAAFGK010000004">
    <property type="protein sequence ID" value="GAB0057098.1"/>
    <property type="molecule type" value="Genomic_DNA"/>
</dbReference>
<dbReference type="InterPro" id="IPR036480">
    <property type="entry name" value="CarbP_synth_ssu_N_sf"/>
</dbReference>
<dbReference type="InterPro" id="IPR035686">
    <property type="entry name" value="CPSase_GATase1"/>
</dbReference>
<feature type="binding site" evidence="8">
    <location>
        <position position="292"/>
    </location>
    <ligand>
        <name>L-glutamine</name>
        <dbReference type="ChEBI" id="CHEBI:58359"/>
    </ligand>
</feature>
<organism evidence="10 11">
    <name type="scientific">Candidatus Magnetaquiglobus chichijimensis</name>
    <dbReference type="NCBI Taxonomy" id="3141448"/>
    <lineage>
        <taxon>Bacteria</taxon>
        <taxon>Pseudomonadati</taxon>
        <taxon>Pseudomonadota</taxon>
        <taxon>Magnetococcia</taxon>
        <taxon>Magnetococcales</taxon>
        <taxon>Candidatus Magnetaquicoccaceae</taxon>
        <taxon>Candidatus Magnetaquiglobus</taxon>
    </lineage>
</organism>
<feature type="binding site" evidence="8">
    <location>
        <position position="262"/>
    </location>
    <ligand>
        <name>L-glutamine</name>
        <dbReference type="ChEBI" id="CHEBI:58359"/>
    </ligand>
</feature>
<proteinExistence type="inferred from homology"/>
<evidence type="ECO:0000256" key="2">
    <source>
        <dbReference type="ARBA" id="ARBA00007800"/>
    </source>
</evidence>
<dbReference type="GO" id="GO:0004088">
    <property type="term" value="F:carbamoyl-phosphate synthase (glutamine-hydrolyzing) activity"/>
    <property type="evidence" value="ECO:0007669"/>
    <property type="project" value="UniProtKB-EC"/>
</dbReference>
<feature type="binding site" evidence="8">
    <location>
        <position position="62"/>
    </location>
    <ligand>
        <name>L-glutamine</name>
        <dbReference type="ChEBI" id="CHEBI:58359"/>
    </ligand>
</feature>
<evidence type="ECO:0000259" key="9">
    <source>
        <dbReference type="SMART" id="SM01097"/>
    </source>
</evidence>
<evidence type="ECO:0000256" key="7">
    <source>
        <dbReference type="ARBA" id="ARBA00048816"/>
    </source>
</evidence>
<dbReference type="InterPro" id="IPR002474">
    <property type="entry name" value="CarbamoylP_synth_ssu_N"/>
</dbReference>
<dbReference type="CDD" id="cd01744">
    <property type="entry name" value="GATase1_CPSase"/>
    <property type="match status" value="1"/>
</dbReference>
<name>A0ABQ0C896_9PROT</name>
<feature type="binding site" evidence="8">
    <location>
        <position position="330"/>
    </location>
    <ligand>
        <name>L-glutamine</name>
        <dbReference type="ChEBI" id="CHEBI:58359"/>
    </ligand>
</feature>
<dbReference type="SMART" id="SM01097">
    <property type="entry name" value="CPSase_sm_chain"/>
    <property type="match status" value="1"/>
</dbReference>
<comment type="caution">
    <text evidence="10">The sequence shown here is derived from an EMBL/GenBank/DDBJ whole genome shotgun (WGS) entry which is preliminary data.</text>
</comment>
<feature type="active site" evidence="8">
    <location>
        <position position="374"/>
    </location>
</feature>
<dbReference type="Gene3D" id="3.50.30.20">
    <property type="entry name" value="Carbamoyl-phosphate synthase small subunit, N-terminal domain"/>
    <property type="match status" value="1"/>
</dbReference>
<dbReference type="PANTHER" id="PTHR43418">
    <property type="entry name" value="MULTIFUNCTIONAL TRYPTOPHAN BIOSYNTHESIS PROTEIN-RELATED"/>
    <property type="match status" value="1"/>
</dbReference>
<evidence type="ECO:0000256" key="4">
    <source>
        <dbReference type="ARBA" id="ARBA00022741"/>
    </source>
</evidence>
<dbReference type="InterPro" id="IPR017926">
    <property type="entry name" value="GATASE"/>
</dbReference>
<evidence type="ECO:0000256" key="8">
    <source>
        <dbReference type="HAMAP-Rule" id="MF_01209"/>
    </source>
</evidence>
<keyword evidence="8" id="KW-0055">Arginine biosynthesis</keyword>
<feature type="region of interest" description="CPSase" evidence="8">
    <location>
        <begin position="1"/>
        <end position="211"/>
    </location>
</feature>